<evidence type="ECO:0000259" key="12">
    <source>
        <dbReference type="Pfam" id="PF13609"/>
    </source>
</evidence>
<keyword evidence="14" id="KW-1185">Reference proteome</keyword>
<keyword evidence="3" id="KW-0813">Transport</keyword>
<sequence length="142" mass="14990">MRKLLIFATAVASASVLDTAHAKSSVTLYGVIDNGIEYQNDGAGSVVRASPGGLSATVYGLKGQEDIGGGLYVNFQLEQGFSAVNGQASNPAAFNRLAWVGVSGGFGEVRVRRLHPEPQSRAVHAQRHRVFGYRGGAGLQRF</sequence>
<keyword evidence="10" id="KW-0998">Cell outer membrane</keyword>
<dbReference type="GO" id="GO:0009279">
    <property type="term" value="C:cell outer membrane"/>
    <property type="evidence" value="ECO:0007669"/>
    <property type="project" value="UniProtKB-SubCell"/>
</dbReference>
<proteinExistence type="predicted"/>
<keyword evidence="8" id="KW-0626">Porin</keyword>
<evidence type="ECO:0000256" key="1">
    <source>
        <dbReference type="ARBA" id="ARBA00004571"/>
    </source>
</evidence>
<evidence type="ECO:0000256" key="7">
    <source>
        <dbReference type="ARBA" id="ARBA00023065"/>
    </source>
</evidence>
<dbReference type="PANTHER" id="PTHR34501">
    <property type="entry name" value="PROTEIN YDDL-RELATED"/>
    <property type="match status" value="1"/>
</dbReference>
<evidence type="ECO:0000313" key="13">
    <source>
        <dbReference type="EMBL" id="KAA1007714.1"/>
    </source>
</evidence>
<keyword evidence="6 11" id="KW-0732">Signal</keyword>
<feature type="domain" description="Porin" evidence="12">
    <location>
        <begin position="10"/>
        <end position="111"/>
    </location>
</feature>
<keyword evidence="7" id="KW-0406">Ion transport</keyword>
<dbReference type="PANTHER" id="PTHR34501:SF9">
    <property type="entry name" value="MAJOR OUTER MEMBRANE PROTEIN P.IA"/>
    <property type="match status" value="1"/>
</dbReference>
<name>A0A5B0GXY9_9BURK</name>
<feature type="signal peptide" evidence="11">
    <location>
        <begin position="1"/>
        <end position="22"/>
    </location>
</feature>
<evidence type="ECO:0000256" key="4">
    <source>
        <dbReference type="ARBA" id="ARBA00022452"/>
    </source>
</evidence>
<dbReference type="Proteomes" id="UP000325273">
    <property type="component" value="Unassembled WGS sequence"/>
</dbReference>
<evidence type="ECO:0000313" key="14">
    <source>
        <dbReference type="Proteomes" id="UP000325273"/>
    </source>
</evidence>
<evidence type="ECO:0000256" key="6">
    <source>
        <dbReference type="ARBA" id="ARBA00022729"/>
    </source>
</evidence>
<protein>
    <submittedName>
        <fullName evidence="13">Porin</fullName>
    </submittedName>
</protein>
<evidence type="ECO:0000256" key="10">
    <source>
        <dbReference type="ARBA" id="ARBA00023237"/>
    </source>
</evidence>
<evidence type="ECO:0000256" key="2">
    <source>
        <dbReference type="ARBA" id="ARBA00011233"/>
    </source>
</evidence>
<dbReference type="GO" id="GO:0046930">
    <property type="term" value="C:pore complex"/>
    <property type="evidence" value="ECO:0007669"/>
    <property type="project" value="UniProtKB-KW"/>
</dbReference>
<keyword evidence="9" id="KW-0472">Membrane</keyword>
<evidence type="ECO:0000256" key="5">
    <source>
        <dbReference type="ARBA" id="ARBA00022692"/>
    </source>
</evidence>
<dbReference type="Pfam" id="PF13609">
    <property type="entry name" value="Porin_4"/>
    <property type="match status" value="1"/>
</dbReference>
<dbReference type="InterPro" id="IPR050298">
    <property type="entry name" value="Gram-neg_bact_OMP"/>
</dbReference>
<dbReference type="InterPro" id="IPR033900">
    <property type="entry name" value="Gram_neg_porin_domain"/>
</dbReference>
<dbReference type="EMBL" id="VTUZ01000016">
    <property type="protein sequence ID" value="KAA1007714.1"/>
    <property type="molecule type" value="Genomic_DNA"/>
</dbReference>
<dbReference type="AlphaFoldDB" id="A0A5B0GXY9"/>
<organism evidence="13 14">
    <name type="scientific">Paraburkholderia panacisoli</name>
    <dbReference type="NCBI Taxonomy" id="2603818"/>
    <lineage>
        <taxon>Bacteria</taxon>
        <taxon>Pseudomonadati</taxon>
        <taxon>Pseudomonadota</taxon>
        <taxon>Betaproteobacteria</taxon>
        <taxon>Burkholderiales</taxon>
        <taxon>Burkholderiaceae</taxon>
        <taxon>Paraburkholderia</taxon>
    </lineage>
</organism>
<evidence type="ECO:0000256" key="3">
    <source>
        <dbReference type="ARBA" id="ARBA00022448"/>
    </source>
</evidence>
<comment type="subcellular location">
    <subcellularLocation>
        <location evidence="1">Cell outer membrane</location>
        <topology evidence="1">Multi-pass membrane protein</topology>
    </subcellularLocation>
</comment>
<comment type="subunit">
    <text evidence="2">Homotrimer.</text>
</comment>
<evidence type="ECO:0000256" key="9">
    <source>
        <dbReference type="ARBA" id="ARBA00023136"/>
    </source>
</evidence>
<dbReference type="CDD" id="cd00342">
    <property type="entry name" value="gram_neg_porins"/>
    <property type="match status" value="1"/>
</dbReference>
<dbReference type="GO" id="GO:0015288">
    <property type="term" value="F:porin activity"/>
    <property type="evidence" value="ECO:0007669"/>
    <property type="project" value="UniProtKB-KW"/>
</dbReference>
<dbReference type="InterPro" id="IPR023614">
    <property type="entry name" value="Porin_dom_sf"/>
</dbReference>
<reference evidence="13 14" key="1">
    <citation type="submission" date="2019-08" db="EMBL/GenBank/DDBJ databases">
        <title>Paraburkholderia sp. DCY113.</title>
        <authorList>
            <person name="Kang J."/>
        </authorList>
    </citation>
    <scope>NUCLEOTIDE SEQUENCE [LARGE SCALE GENOMIC DNA]</scope>
    <source>
        <strain evidence="13 14">DCY113</strain>
    </source>
</reference>
<gene>
    <name evidence="13" type="ORF">FVF58_23660</name>
</gene>
<dbReference type="RefSeq" id="WP_149672256.1">
    <property type="nucleotide sequence ID" value="NZ_VTUZ01000016.1"/>
</dbReference>
<dbReference type="SUPFAM" id="SSF56935">
    <property type="entry name" value="Porins"/>
    <property type="match status" value="1"/>
</dbReference>
<evidence type="ECO:0000256" key="8">
    <source>
        <dbReference type="ARBA" id="ARBA00023114"/>
    </source>
</evidence>
<dbReference type="Gene3D" id="2.40.160.10">
    <property type="entry name" value="Porin"/>
    <property type="match status" value="1"/>
</dbReference>
<dbReference type="GO" id="GO:0006811">
    <property type="term" value="P:monoatomic ion transport"/>
    <property type="evidence" value="ECO:0007669"/>
    <property type="project" value="UniProtKB-KW"/>
</dbReference>
<keyword evidence="4" id="KW-1134">Transmembrane beta strand</keyword>
<comment type="caution">
    <text evidence="13">The sequence shown here is derived from an EMBL/GenBank/DDBJ whole genome shotgun (WGS) entry which is preliminary data.</text>
</comment>
<keyword evidence="5" id="KW-0812">Transmembrane</keyword>
<evidence type="ECO:0000256" key="11">
    <source>
        <dbReference type="SAM" id="SignalP"/>
    </source>
</evidence>
<accession>A0A5B0GXY9</accession>
<feature type="chain" id="PRO_5022942791" evidence="11">
    <location>
        <begin position="23"/>
        <end position="142"/>
    </location>
</feature>